<dbReference type="OrthoDB" id="9808476at2"/>
<protein>
    <submittedName>
        <fullName evidence="4">Biofilm operon icaADBC HTH-type negative transcriptional regulator IcaR</fullName>
    </submittedName>
</protein>
<feature type="domain" description="HTH tetR-type" evidence="3">
    <location>
        <begin position="1"/>
        <end position="61"/>
    </location>
</feature>
<dbReference type="GO" id="GO:0003677">
    <property type="term" value="F:DNA binding"/>
    <property type="evidence" value="ECO:0007669"/>
    <property type="project" value="UniProtKB-UniRule"/>
</dbReference>
<dbReference type="InterPro" id="IPR009057">
    <property type="entry name" value="Homeodomain-like_sf"/>
</dbReference>
<evidence type="ECO:0000259" key="3">
    <source>
        <dbReference type="PROSITE" id="PS50977"/>
    </source>
</evidence>
<evidence type="ECO:0000256" key="2">
    <source>
        <dbReference type="PROSITE-ProRule" id="PRU00335"/>
    </source>
</evidence>
<dbReference type="RefSeq" id="WP_075726778.1">
    <property type="nucleotide sequence ID" value="NZ_LTDM01000026.1"/>
</dbReference>
<keyword evidence="5" id="KW-1185">Reference proteome</keyword>
<dbReference type="PANTHER" id="PTHR43479">
    <property type="entry name" value="ACREF/ENVCD OPERON REPRESSOR-RELATED"/>
    <property type="match status" value="1"/>
</dbReference>
<dbReference type="Pfam" id="PF00440">
    <property type="entry name" value="TetR_N"/>
    <property type="match status" value="1"/>
</dbReference>
<dbReference type="PRINTS" id="PR00455">
    <property type="entry name" value="HTHTETR"/>
</dbReference>
<dbReference type="Proteomes" id="UP000186112">
    <property type="component" value="Unassembled WGS sequence"/>
</dbReference>
<dbReference type="Gene3D" id="1.10.10.60">
    <property type="entry name" value="Homeodomain-like"/>
    <property type="match status" value="1"/>
</dbReference>
<reference evidence="4 5" key="1">
    <citation type="submission" date="2016-02" db="EMBL/GenBank/DDBJ databases">
        <title>Genome sequence of Tissierella creatinophila DSM 6911.</title>
        <authorList>
            <person name="Poehlein A."/>
            <person name="Daniel R."/>
        </authorList>
    </citation>
    <scope>NUCLEOTIDE SEQUENCE [LARGE SCALE GENOMIC DNA]</scope>
    <source>
        <strain evidence="4 5">DSM 6911</strain>
    </source>
</reference>
<organism evidence="4 5">
    <name type="scientific">Tissierella creatinophila DSM 6911</name>
    <dbReference type="NCBI Taxonomy" id="1123403"/>
    <lineage>
        <taxon>Bacteria</taxon>
        <taxon>Bacillati</taxon>
        <taxon>Bacillota</taxon>
        <taxon>Tissierellia</taxon>
        <taxon>Tissierellales</taxon>
        <taxon>Tissierellaceae</taxon>
        <taxon>Tissierella</taxon>
    </lineage>
</organism>
<evidence type="ECO:0000313" key="5">
    <source>
        <dbReference type="Proteomes" id="UP000186112"/>
    </source>
</evidence>
<dbReference type="SUPFAM" id="SSF46689">
    <property type="entry name" value="Homeodomain-like"/>
    <property type="match status" value="1"/>
</dbReference>
<evidence type="ECO:0000256" key="1">
    <source>
        <dbReference type="ARBA" id="ARBA00023125"/>
    </source>
</evidence>
<dbReference type="InterPro" id="IPR001647">
    <property type="entry name" value="HTH_TetR"/>
</dbReference>
<name>A0A1U7M596_TISCR</name>
<dbReference type="PANTHER" id="PTHR43479:SF11">
    <property type="entry name" value="ACREF_ENVCD OPERON REPRESSOR-RELATED"/>
    <property type="match status" value="1"/>
</dbReference>
<feature type="DNA-binding region" description="H-T-H motif" evidence="2">
    <location>
        <begin position="24"/>
        <end position="43"/>
    </location>
</feature>
<keyword evidence="1 2" id="KW-0238">DNA-binding</keyword>
<gene>
    <name evidence="4" type="primary">icaR</name>
    <name evidence="4" type="ORF">TICRE_15420</name>
</gene>
<dbReference type="AlphaFoldDB" id="A0A1U7M596"/>
<accession>A0A1U7M596</accession>
<dbReference type="InterPro" id="IPR050624">
    <property type="entry name" value="HTH-type_Tx_Regulator"/>
</dbReference>
<dbReference type="PROSITE" id="PS50977">
    <property type="entry name" value="HTH_TETR_2"/>
    <property type="match status" value="1"/>
</dbReference>
<dbReference type="Gene3D" id="1.10.357.10">
    <property type="entry name" value="Tetracycline Repressor, domain 2"/>
    <property type="match status" value="1"/>
</dbReference>
<sequence>METIDRIKNEAYILFAENGYAGTSMRDIANKVGIKAASIYSHYKSKEDLFIDLFKDCISEYDIGVSLNDDHIDIPLEEKMLELLRVQVLFLEENPHLLKFLARIIFFPPVELKDKLQSIIEDNLNITNMKNYYEIYDVLKKDKKIKNEITIDRFISTFDMCIIRYFIGKIGLNYYKEQETIESLFNSYWEEMQS</sequence>
<proteinExistence type="predicted"/>
<dbReference type="EMBL" id="LTDM01000026">
    <property type="protein sequence ID" value="OLS02461.1"/>
    <property type="molecule type" value="Genomic_DNA"/>
</dbReference>
<comment type="caution">
    <text evidence="4">The sequence shown here is derived from an EMBL/GenBank/DDBJ whole genome shotgun (WGS) entry which is preliminary data.</text>
</comment>
<evidence type="ECO:0000313" key="4">
    <source>
        <dbReference type="EMBL" id="OLS02461.1"/>
    </source>
</evidence>